<reference evidence="17 18" key="1">
    <citation type="submission" date="2018-01" db="EMBL/GenBank/DDBJ databases">
        <title>Whole genome sequencing of Histamine producing bacteria.</title>
        <authorList>
            <person name="Butler K."/>
        </authorList>
    </citation>
    <scope>NUCLEOTIDE SEQUENCE [LARGE SCALE GENOMIC DNA]</scope>
    <source>
        <strain evidence="17 18">JCM 12947</strain>
    </source>
</reference>
<evidence type="ECO:0000256" key="12">
    <source>
        <dbReference type="ARBA" id="ARBA00023186"/>
    </source>
</evidence>
<feature type="transmembrane region" description="Helical" evidence="16">
    <location>
        <begin position="12"/>
        <end position="32"/>
    </location>
</feature>
<keyword evidence="5" id="KW-1003">Cell membrane</keyword>
<dbReference type="OrthoDB" id="5812603at2"/>
<evidence type="ECO:0000256" key="11">
    <source>
        <dbReference type="ARBA" id="ARBA00023136"/>
    </source>
</evidence>
<keyword evidence="9 16" id="KW-1133">Transmembrane helix</keyword>
<accession>A0A2T3JIW5</accession>
<evidence type="ECO:0000256" key="7">
    <source>
        <dbReference type="ARBA" id="ARBA00022692"/>
    </source>
</evidence>
<keyword evidence="12" id="KW-0143">Chaperone</keyword>
<comment type="similarity">
    <text evidence="3">Belongs to the lipase chaperone family.</text>
</comment>
<keyword evidence="11 16" id="KW-0472">Membrane</keyword>
<dbReference type="GO" id="GO:0051082">
    <property type="term" value="F:unfolded protein binding"/>
    <property type="evidence" value="ECO:0007669"/>
    <property type="project" value="InterPro"/>
</dbReference>
<evidence type="ECO:0000256" key="1">
    <source>
        <dbReference type="ARBA" id="ARBA00003280"/>
    </source>
</evidence>
<gene>
    <name evidence="17" type="ORF">C9J12_10480</name>
</gene>
<keyword evidence="6" id="KW-0997">Cell inner membrane</keyword>
<dbReference type="EMBL" id="PYMJ01000008">
    <property type="protein sequence ID" value="PSU48916.1"/>
    <property type="molecule type" value="Genomic_DNA"/>
</dbReference>
<evidence type="ECO:0000256" key="16">
    <source>
        <dbReference type="SAM" id="Phobius"/>
    </source>
</evidence>
<proteinExistence type="inferred from homology"/>
<evidence type="ECO:0000256" key="9">
    <source>
        <dbReference type="ARBA" id="ARBA00022989"/>
    </source>
</evidence>
<sequence length="310" mass="35675">MKKTALKISIVFATCITGICIFAAVIFNLHLFSTDKAAFLSTTSASMQTPLAIKTASQNDTNVDVDSNRDTFEYFLSGLGEKDIDTLKKNFNAFNEQQNRTVKIDEALFQQYIDYKAALFALERSTSNGAASVNSQLSAMHQQLLEIQQQFFTPEQQQALFGEENQLRELALKQQELKHQAQSPADYQQLWQDEVNQLPPNLQESYRNANLLNQLELTKDMDTQSQFLIREELVGSEAAMRLTNLDQQRESFKRQVDEYLVVREKILQNENNNQDDKLLAIQTLRELMFESSQYRRIQALENIHDQQVTQ</sequence>
<comment type="function">
    <text evidence="1">May be involved in the folding of the extracellular lipase during its passage through the periplasm.</text>
</comment>
<evidence type="ECO:0000256" key="4">
    <source>
        <dbReference type="ARBA" id="ARBA00019692"/>
    </source>
</evidence>
<evidence type="ECO:0000256" key="15">
    <source>
        <dbReference type="ARBA" id="ARBA00033028"/>
    </source>
</evidence>
<evidence type="ECO:0000256" key="13">
    <source>
        <dbReference type="ARBA" id="ARBA00030948"/>
    </source>
</evidence>
<protein>
    <recommendedName>
        <fullName evidence="4">Lipase chaperone</fullName>
    </recommendedName>
    <alternativeName>
        <fullName evidence="15">Lipase foldase</fullName>
    </alternativeName>
    <alternativeName>
        <fullName evidence="13">Lipase helper protein</fullName>
    </alternativeName>
    <alternativeName>
        <fullName evidence="14">Lipase modulator</fullName>
    </alternativeName>
</protein>
<dbReference type="NCBIfam" id="NF002337">
    <property type="entry name" value="PRK01294.1-5"/>
    <property type="match status" value="1"/>
</dbReference>
<comment type="caution">
    <text evidence="17">The sequence shown here is derived from an EMBL/GenBank/DDBJ whole genome shotgun (WGS) entry which is preliminary data.</text>
</comment>
<name>A0A2T3JIW5_9GAMM</name>
<evidence type="ECO:0000256" key="2">
    <source>
        <dbReference type="ARBA" id="ARBA00004383"/>
    </source>
</evidence>
<dbReference type="GO" id="GO:0005886">
    <property type="term" value="C:plasma membrane"/>
    <property type="evidence" value="ECO:0007669"/>
    <property type="project" value="UniProtKB-SubCell"/>
</dbReference>
<dbReference type="InterPro" id="IPR004961">
    <property type="entry name" value="Lipase_chaperone"/>
</dbReference>
<comment type="subcellular location">
    <subcellularLocation>
        <location evidence="2">Cell inner membrane</location>
        <topology evidence="2">Single-pass membrane protein</topology>
        <orientation evidence="2">Periplasmic side</orientation>
    </subcellularLocation>
</comment>
<keyword evidence="7 16" id="KW-0812">Transmembrane</keyword>
<keyword evidence="18" id="KW-1185">Reference proteome</keyword>
<evidence type="ECO:0000313" key="17">
    <source>
        <dbReference type="EMBL" id="PSU48916.1"/>
    </source>
</evidence>
<keyword evidence="10" id="KW-0443">Lipid metabolism</keyword>
<evidence type="ECO:0000256" key="14">
    <source>
        <dbReference type="ARBA" id="ARBA00031542"/>
    </source>
</evidence>
<dbReference type="GO" id="GO:0006457">
    <property type="term" value="P:protein folding"/>
    <property type="evidence" value="ECO:0007669"/>
    <property type="project" value="InterPro"/>
</dbReference>
<dbReference type="Proteomes" id="UP000240987">
    <property type="component" value="Unassembled WGS sequence"/>
</dbReference>
<dbReference type="AlphaFoldDB" id="A0A2T3JIW5"/>
<organism evidence="17 18">
    <name type="scientific">Photobacterium frigidiphilum</name>
    <dbReference type="NCBI Taxonomy" id="264736"/>
    <lineage>
        <taxon>Bacteria</taxon>
        <taxon>Pseudomonadati</taxon>
        <taxon>Pseudomonadota</taxon>
        <taxon>Gammaproteobacteria</taxon>
        <taxon>Vibrionales</taxon>
        <taxon>Vibrionaceae</taxon>
        <taxon>Photobacterium</taxon>
    </lineage>
</organism>
<evidence type="ECO:0000256" key="10">
    <source>
        <dbReference type="ARBA" id="ARBA00023098"/>
    </source>
</evidence>
<evidence type="ECO:0000256" key="6">
    <source>
        <dbReference type="ARBA" id="ARBA00022519"/>
    </source>
</evidence>
<evidence type="ECO:0000313" key="18">
    <source>
        <dbReference type="Proteomes" id="UP000240987"/>
    </source>
</evidence>
<dbReference type="SUPFAM" id="SSF158855">
    <property type="entry name" value="Lipase chaperone-like"/>
    <property type="match status" value="1"/>
</dbReference>
<dbReference type="Pfam" id="PF03280">
    <property type="entry name" value="Lipase_chap"/>
    <property type="match status" value="1"/>
</dbReference>
<evidence type="ECO:0000256" key="5">
    <source>
        <dbReference type="ARBA" id="ARBA00022475"/>
    </source>
</evidence>
<evidence type="ECO:0000256" key="3">
    <source>
        <dbReference type="ARBA" id="ARBA00010358"/>
    </source>
</evidence>
<evidence type="ECO:0000256" key="8">
    <source>
        <dbReference type="ARBA" id="ARBA00022963"/>
    </source>
</evidence>
<dbReference type="GO" id="GO:0016042">
    <property type="term" value="P:lipid catabolic process"/>
    <property type="evidence" value="ECO:0007669"/>
    <property type="project" value="UniProtKB-KW"/>
</dbReference>
<dbReference type="RefSeq" id="WP_107242664.1">
    <property type="nucleotide sequence ID" value="NZ_PYMJ01000008.1"/>
</dbReference>
<keyword evidence="8" id="KW-0442">Lipid degradation</keyword>